<reference evidence="2 3" key="1">
    <citation type="submission" date="2016-10" db="EMBL/GenBank/DDBJ databases">
        <authorList>
            <person name="de Groot N.N."/>
        </authorList>
    </citation>
    <scope>NUCLEOTIDE SEQUENCE [LARGE SCALE GENOMIC DNA]</scope>
    <source>
        <strain evidence="2 3">DSM 29340</strain>
    </source>
</reference>
<keyword evidence="3" id="KW-1185">Reference proteome</keyword>
<evidence type="ECO:0000313" key="2">
    <source>
        <dbReference type="EMBL" id="SEK07071.1"/>
    </source>
</evidence>
<organism evidence="2 3">
    <name type="scientific">Cribrihabitans marinus</name>
    <dbReference type="NCBI Taxonomy" id="1227549"/>
    <lineage>
        <taxon>Bacteria</taxon>
        <taxon>Pseudomonadati</taxon>
        <taxon>Pseudomonadota</taxon>
        <taxon>Alphaproteobacteria</taxon>
        <taxon>Rhodobacterales</taxon>
        <taxon>Paracoccaceae</taxon>
        <taxon>Cribrihabitans</taxon>
    </lineage>
</organism>
<protein>
    <submittedName>
        <fullName evidence="2">Uncharacterized protein</fullName>
    </submittedName>
</protein>
<dbReference type="AlphaFoldDB" id="A0A1H7DZD5"/>
<dbReference type="Proteomes" id="UP000199379">
    <property type="component" value="Unassembled WGS sequence"/>
</dbReference>
<dbReference type="PROSITE" id="PS51257">
    <property type="entry name" value="PROKAR_LIPOPROTEIN"/>
    <property type="match status" value="1"/>
</dbReference>
<dbReference type="OrthoDB" id="7777983at2"/>
<evidence type="ECO:0000256" key="1">
    <source>
        <dbReference type="SAM" id="SignalP"/>
    </source>
</evidence>
<evidence type="ECO:0000313" key="3">
    <source>
        <dbReference type="Proteomes" id="UP000199379"/>
    </source>
</evidence>
<name>A0A1H7DZD5_9RHOB</name>
<feature type="signal peptide" evidence="1">
    <location>
        <begin position="1"/>
        <end position="18"/>
    </location>
</feature>
<accession>A0A1H7DZD5</accession>
<proteinExistence type="predicted"/>
<dbReference type="STRING" id="1227549.SAMN05444007_11738"/>
<keyword evidence="1" id="KW-0732">Signal</keyword>
<feature type="chain" id="PRO_5011491285" evidence="1">
    <location>
        <begin position="19"/>
        <end position="83"/>
    </location>
</feature>
<sequence>MRLLAKTATAITAAGLLAACSPDPRNFETDPVRIDTPKGAVTCQLYTDQTVVWDRAIAAPAGMSIQEADKICVDEGYRRMQAS</sequence>
<gene>
    <name evidence="2" type="ORF">SAMN05444007_11738</name>
</gene>
<dbReference type="RefSeq" id="WP_092371332.1">
    <property type="nucleotide sequence ID" value="NZ_BMGV01000001.1"/>
</dbReference>
<dbReference type="EMBL" id="FNYD01000017">
    <property type="protein sequence ID" value="SEK07071.1"/>
    <property type="molecule type" value="Genomic_DNA"/>
</dbReference>